<evidence type="ECO:0000259" key="8">
    <source>
        <dbReference type="Pfam" id="PF02687"/>
    </source>
</evidence>
<evidence type="ECO:0000256" key="1">
    <source>
        <dbReference type="ARBA" id="ARBA00004651"/>
    </source>
</evidence>
<dbReference type="AlphaFoldDB" id="A0AAE4Z5L9"/>
<protein>
    <submittedName>
        <fullName evidence="10">ABC transporter permease</fullName>
    </submittedName>
</protein>
<dbReference type="GO" id="GO:0022857">
    <property type="term" value="F:transmembrane transporter activity"/>
    <property type="evidence" value="ECO:0007669"/>
    <property type="project" value="TreeGrafter"/>
</dbReference>
<dbReference type="InterPro" id="IPR017800">
    <property type="entry name" value="ADOP"/>
</dbReference>
<evidence type="ECO:0000256" key="2">
    <source>
        <dbReference type="ARBA" id="ARBA00022475"/>
    </source>
</evidence>
<evidence type="ECO:0000256" key="6">
    <source>
        <dbReference type="ARBA" id="ARBA00038076"/>
    </source>
</evidence>
<feature type="transmembrane region" description="Helical" evidence="7">
    <location>
        <begin position="329"/>
        <end position="350"/>
    </location>
</feature>
<feature type="domain" description="ABC3 transporter permease C-terminal" evidence="8">
    <location>
        <begin position="697"/>
        <end position="810"/>
    </location>
</feature>
<reference evidence="10 11" key="1">
    <citation type="submission" date="2020-01" db="EMBL/GenBank/DDBJ databases">
        <title>Genomes assembled from Gulf of Kutch pelagic sediment metagenomes.</title>
        <authorList>
            <person name="Chandrashekar M."/>
            <person name="Mahajan M.S."/>
            <person name="Dave K.J."/>
            <person name="Vatsa P."/>
            <person name="Nathani N.M."/>
        </authorList>
    </citation>
    <scope>NUCLEOTIDE SEQUENCE [LARGE SCALE GENOMIC DNA]</scope>
    <source>
        <strain evidence="10">KS3-K002</strain>
    </source>
</reference>
<evidence type="ECO:0000256" key="7">
    <source>
        <dbReference type="SAM" id="Phobius"/>
    </source>
</evidence>
<feature type="domain" description="MacB-like periplasmic core" evidence="9">
    <location>
        <begin position="526"/>
        <end position="647"/>
    </location>
</feature>
<gene>
    <name evidence="10" type="ORF">GWO12_03875</name>
</gene>
<evidence type="ECO:0000313" key="10">
    <source>
        <dbReference type="EMBL" id="NIR74240.1"/>
    </source>
</evidence>
<dbReference type="InterPro" id="IPR050250">
    <property type="entry name" value="Macrolide_Exporter_MacB"/>
</dbReference>
<evidence type="ECO:0000256" key="3">
    <source>
        <dbReference type="ARBA" id="ARBA00022692"/>
    </source>
</evidence>
<sequence length="817" mass="87049">MLREIRSSLRSLERAPGFTAVAAVTLALGIGANSAIFGLVNSVLIQPLPYPDSDRLVTVRHQAPGLGVADAGQSAGTFFHYRAHSVAFEEMGLYLESKVNITGEGPPERVDVALVTPGVFSALRARAERGRLFGVDDGRPGAPTVVIISHGLWVERFGGDPDIVGRTIEVNQTRRRIIGVLPSRFDFPSRETRIWYNLSPDLGAERLGSLDYEAVGRLAPGVAPADGEADLARLIPSLADAYPDVEAAWIESSGLRPRIEPLKKAIVGDVGSVLWIALGAVVIVLLIAGANVGNLFLARAEGRQREVTVRSALGARRIDLFRQFLTESLMLALAAGVLGLILAKVVVSVLRTYPFVALPRLHEIGLDAWTVAFTVGVSALVGTLLAVIPVVRYRRPDLVSGLREAGRGSTMSRPRQRTQRALVVSQLALALPLLTASGLLLQSFWRLTRVEPGFQADGVLTFQVNLPYRAYPEFDDASSFYRSLLGRLGGLPGVTGTGAVSKLPLSGDSWTDFAHRLRSDAQGVMGEERTVIVKLVAPGYFESMGIPWLEGQRLTSGSTAVDHPIVLNRALASRLFPGVTAVGKRVFRVQSASGGDERVVSNTVVAVVGDVRDRSLSAGPTEIAYLPILAAPLQGYVPRAMNVVVRAEVESRSLLPTIRRTVAELDPSLPVVGARSMTEIVARSMERTTFTLVLLGVAGATALFLGAVGMFGVMSYAVSRRTGEIGVRVALGARGADIQRMILRQSAVLVMVGLVVGGPAALGLSRFLRATLFEISPVDPLTLVATAVLLASVALAASYLPARRAAAVEPVSALRSE</sequence>
<feature type="domain" description="ABC3 transporter permease C-terminal" evidence="8">
    <location>
        <begin position="280"/>
        <end position="395"/>
    </location>
</feature>
<feature type="domain" description="MacB-like periplasmic core" evidence="9">
    <location>
        <begin position="19"/>
        <end position="232"/>
    </location>
</feature>
<dbReference type="EMBL" id="JAACAK010000028">
    <property type="protein sequence ID" value="NIR74240.1"/>
    <property type="molecule type" value="Genomic_DNA"/>
</dbReference>
<dbReference type="NCBIfam" id="TIGR03434">
    <property type="entry name" value="ADOP"/>
    <property type="match status" value="1"/>
</dbReference>
<dbReference type="PANTHER" id="PTHR30572:SF4">
    <property type="entry name" value="ABC TRANSPORTER PERMEASE YTRF"/>
    <property type="match status" value="1"/>
</dbReference>
<comment type="similarity">
    <text evidence="6">Belongs to the ABC-4 integral membrane protein family.</text>
</comment>
<feature type="transmembrane region" description="Helical" evidence="7">
    <location>
        <begin position="273"/>
        <end position="297"/>
    </location>
</feature>
<dbReference type="GO" id="GO:0005886">
    <property type="term" value="C:plasma membrane"/>
    <property type="evidence" value="ECO:0007669"/>
    <property type="project" value="UniProtKB-SubCell"/>
</dbReference>
<dbReference type="PANTHER" id="PTHR30572">
    <property type="entry name" value="MEMBRANE COMPONENT OF TRANSPORTER-RELATED"/>
    <property type="match status" value="1"/>
</dbReference>
<proteinExistence type="inferred from homology"/>
<comment type="caution">
    <text evidence="10">The sequence shown here is derived from an EMBL/GenBank/DDBJ whole genome shotgun (WGS) entry which is preliminary data.</text>
</comment>
<dbReference type="Proteomes" id="UP000702544">
    <property type="component" value="Unassembled WGS sequence"/>
</dbReference>
<organism evidence="10 11">
    <name type="scientific">Candidatus Kutchimonas denitrificans</name>
    <dbReference type="NCBI Taxonomy" id="3056748"/>
    <lineage>
        <taxon>Bacteria</taxon>
        <taxon>Pseudomonadati</taxon>
        <taxon>Gemmatimonadota</taxon>
        <taxon>Gemmatimonadia</taxon>
        <taxon>Candidatus Palauibacterales</taxon>
        <taxon>Candidatus Palauibacteraceae</taxon>
        <taxon>Candidatus Kutchimonas</taxon>
    </lineage>
</organism>
<feature type="transmembrane region" description="Helical" evidence="7">
    <location>
        <begin position="780"/>
        <end position="800"/>
    </location>
</feature>
<evidence type="ECO:0000256" key="4">
    <source>
        <dbReference type="ARBA" id="ARBA00022989"/>
    </source>
</evidence>
<keyword evidence="5 7" id="KW-0472">Membrane</keyword>
<dbReference type="InterPro" id="IPR025857">
    <property type="entry name" value="MacB_PCD"/>
</dbReference>
<accession>A0AAE4Z5L9</accession>
<feature type="transmembrane region" description="Helical" evidence="7">
    <location>
        <begin position="747"/>
        <end position="768"/>
    </location>
</feature>
<feature type="transmembrane region" description="Helical" evidence="7">
    <location>
        <begin position="692"/>
        <end position="718"/>
    </location>
</feature>
<keyword evidence="2" id="KW-1003">Cell membrane</keyword>
<feature type="transmembrane region" description="Helical" evidence="7">
    <location>
        <begin position="370"/>
        <end position="391"/>
    </location>
</feature>
<evidence type="ECO:0000256" key="5">
    <source>
        <dbReference type="ARBA" id="ARBA00023136"/>
    </source>
</evidence>
<dbReference type="Pfam" id="PF02687">
    <property type="entry name" value="FtsX"/>
    <property type="match status" value="2"/>
</dbReference>
<dbReference type="Pfam" id="PF12704">
    <property type="entry name" value="MacB_PCD"/>
    <property type="match status" value="2"/>
</dbReference>
<evidence type="ECO:0000259" key="9">
    <source>
        <dbReference type="Pfam" id="PF12704"/>
    </source>
</evidence>
<dbReference type="InterPro" id="IPR003838">
    <property type="entry name" value="ABC3_permease_C"/>
</dbReference>
<keyword evidence="3 7" id="KW-0812">Transmembrane</keyword>
<comment type="subcellular location">
    <subcellularLocation>
        <location evidence="1">Cell membrane</location>
        <topology evidence="1">Multi-pass membrane protein</topology>
    </subcellularLocation>
</comment>
<name>A0AAE4Z5L9_9BACT</name>
<keyword evidence="4 7" id="KW-1133">Transmembrane helix</keyword>
<evidence type="ECO:0000313" key="11">
    <source>
        <dbReference type="Proteomes" id="UP000702544"/>
    </source>
</evidence>
<feature type="transmembrane region" description="Helical" evidence="7">
    <location>
        <begin position="421"/>
        <end position="445"/>
    </location>
</feature>